<sequence length="939" mass="107495">MAFTLKILSLALFLKNVVNSELPPIYSPQNFYLDFRFPENLENRRFEGSSKLHFVATDSVQELVVHAKVSEITTVDVWSTNNSIYGKHYYSESDGYLYISLLEELKRSSAYYLLVNFSAELRTDFTGFYIVPYLNEDMETEYMMSTKFKPNYARTAFPCLDSPKYESLLHLVVTHSAEFTAISNGLRDKVESIDNATVKTTFIPTPLISSYEISLSLIKFGSTKFLKNKIEYAVHGRNEDYNSFALNASILLLSKMYRYMETVYPQGKLDIVGVPTDMEITADDNLNMAVYPEGNIEFIESEQTVIEQIEVLIRIGRAIAHHYFGNHLTPASWTDLWLSDGFANWLAYKAVEETYHDFNVDQFYTVLEYQKALLIDGTEQSIPIRPSDNDDPSNEVPAHSPALSAKSACIVRMLENSFSENTFKEVLGSYASAPRIVTSEIFLKQFQAKTGLDLDLPGSWIYQSNYPLVTVDRSYADGTVLLTQTPFNAGDSTHKWWIPFDVISANNGTFQSSNMDGYLNPEWSIDLDAVNCSNTDWIILNSQLTGFFRTNYDAQNWKLIINALLEDHTLISANNRAQLLDDAFRLAEVGISSYELALNLSIYLKNETEFSPWGTTDKFFSALQWLLSDQKEQNLFRHYVREITEAPYNTMTLSEQMEDPPVLKAARGIVTYWACQAWNEDCFCRAKEIFRSYINNDVTIEPNIRETVLCTGIGVASRDELEKTWKKLFRSKNSVERHKTVFLLGCSQNEKFLIDFLERVFKADPPPDYYQHERKQVISKIIGRGKASVSAVMKFLQNATYPQILHEESVLLSTLNDISHFVFTRKDNQTFHNVIQGMLDSQFLSKGNYEALSQRVEKNLNSVRLYQDNILKWLRLFKERFPSNETETNGGKEPVCDIEPEPEIDCGCGCACEEDVASIILPEKLVYIVFLLLHFTLFV</sequence>
<dbReference type="InterPro" id="IPR024571">
    <property type="entry name" value="ERAP1-like_C_dom"/>
</dbReference>
<keyword evidence="10" id="KW-0449">Lipoprotein</keyword>
<dbReference type="OMA" id="YRANITT"/>
<dbReference type="InParanoid" id="A0A7R8V0K0"/>
<comment type="subcellular location">
    <subcellularLocation>
        <location evidence="2">Cell membrane</location>
        <topology evidence="2">Lipid-anchor</topology>
        <topology evidence="2">GPI-anchor</topology>
    </subcellularLocation>
</comment>
<dbReference type="GO" id="GO:0005615">
    <property type="term" value="C:extracellular space"/>
    <property type="evidence" value="ECO:0007669"/>
    <property type="project" value="TreeGrafter"/>
</dbReference>
<dbReference type="Gene3D" id="2.60.40.1910">
    <property type="match status" value="1"/>
</dbReference>
<keyword evidence="8" id="KW-0862">Zinc</keyword>
<keyword evidence="9" id="KW-0482">Metalloprotease</keyword>
<evidence type="ECO:0000256" key="1">
    <source>
        <dbReference type="ARBA" id="ARBA00001947"/>
    </source>
</evidence>
<evidence type="ECO:0000256" key="8">
    <source>
        <dbReference type="ARBA" id="ARBA00022833"/>
    </source>
</evidence>
<dbReference type="GO" id="GO:0005737">
    <property type="term" value="C:cytoplasm"/>
    <property type="evidence" value="ECO:0007669"/>
    <property type="project" value="TreeGrafter"/>
</dbReference>
<dbReference type="InterPro" id="IPR027268">
    <property type="entry name" value="Peptidase_M4/M1_CTD_sf"/>
</dbReference>
<evidence type="ECO:0000256" key="5">
    <source>
        <dbReference type="ARBA" id="ARBA00022670"/>
    </source>
</evidence>
<dbReference type="Pfam" id="PF11838">
    <property type="entry name" value="ERAP1_C"/>
    <property type="match status" value="1"/>
</dbReference>
<dbReference type="Pfam" id="PF17900">
    <property type="entry name" value="Peptidase_M1_N"/>
    <property type="match status" value="1"/>
</dbReference>
<feature type="signal peptide" evidence="11">
    <location>
        <begin position="1"/>
        <end position="20"/>
    </location>
</feature>
<dbReference type="Gene3D" id="1.25.50.20">
    <property type="match status" value="1"/>
</dbReference>
<feature type="chain" id="PRO_5031561129" description="Aminopeptidase" evidence="11">
    <location>
        <begin position="21"/>
        <end position="939"/>
    </location>
</feature>
<proteinExistence type="inferred from homology"/>
<dbReference type="EMBL" id="LR899013">
    <property type="protein sequence ID" value="CAD7089991.1"/>
    <property type="molecule type" value="Genomic_DNA"/>
</dbReference>
<keyword evidence="16" id="KW-1185">Reference proteome</keyword>
<dbReference type="InterPro" id="IPR042097">
    <property type="entry name" value="Aminopeptidase_N-like_N_sf"/>
</dbReference>
<keyword evidence="4" id="KW-0336">GPI-anchor</keyword>
<evidence type="ECO:0000256" key="2">
    <source>
        <dbReference type="ARBA" id="ARBA00004609"/>
    </source>
</evidence>
<dbReference type="OrthoDB" id="275509at2759"/>
<dbReference type="InterPro" id="IPR014782">
    <property type="entry name" value="Peptidase_M1_dom"/>
</dbReference>
<dbReference type="GO" id="GO:0005886">
    <property type="term" value="C:plasma membrane"/>
    <property type="evidence" value="ECO:0007669"/>
    <property type="project" value="UniProtKB-SubCell"/>
</dbReference>
<evidence type="ECO:0000259" key="12">
    <source>
        <dbReference type="Pfam" id="PF01433"/>
    </source>
</evidence>
<keyword evidence="5" id="KW-0645">Protease</keyword>
<dbReference type="InterPro" id="IPR045357">
    <property type="entry name" value="Aminopeptidase_N-like_N"/>
</dbReference>
<dbReference type="Pfam" id="PF01433">
    <property type="entry name" value="Peptidase_M1"/>
    <property type="match status" value="1"/>
</dbReference>
<dbReference type="SUPFAM" id="SSF63737">
    <property type="entry name" value="Leukotriene A4 hydrolase N-terminal domain"/>
    <property type="match status" value="1"/>
</dbReference>
<dbReference type="PANTHER" id="PTHR11533">
    <property type="entry name" value="PROTEASE M1 ZINC METALLOPROTEASE"/>
    <property type="match status" value="1"/>
</dbReference>
<keyword evidence="7" id="KW-0378">Hydrolase</keyword>
<dbReference type="InterPro" id="IPR001930">
    <property type="entry name" value="Peptidase_M1"/>
</dbReference>
<accession>A0A7R8V0K0</accession>
<dbReference type="GO" id="GO:0043171">
    <property type="term" value="P:peptide catabolic process"/>
    <property type="evidence" value="ECO:0007669"/>
    <property type="project" value="TreeGrafter"/>
</dbReference>
<dbReference type="InterPro" id="IPR050344">
    <property type="entry name" value="Peptidase_M1_aminopeptidases"/>
</dbReference>
<dbReference type="GO" id="GO:0070006">
    <property type="term" value="F:metalloaminopeptidase activity"/>
    <property type="evidence" value="ECO:0007669"/>
    <property type="project" value="TreeGrafter"/>
</dbReference>
<dbReference type="PRINTS" id="PR00756">
    <property type="entry name" value="ALADIPTASE"/>
</dbReference>
<keyword evidence="4" id="KW-0325">Glycoprotein</keyword>
<keyword evidence="6" id="KW-0479">Metal-binding</keyword>
<dbReference type="GO" id="GO:0008270">
    <property type="term" value="F:zinc ion binding"/>
    <property type="evidence" value="ECO:0007669"/>
    <property type="project" value="InterPro"/>
</dbReference>
<evidence type="ECO:0000256" key="7">
    <source>
        <dbReference type="ARBA" id="ARBA00022801"/>
    </source>
</evidence>
<feature type="domain" description="Aminopeptidase N-like N-terminal" evidence="14">
    <location>
        <begin position="36"/>
        <end position="211"/>
    </location>
</feature>
<dbReference type="PANTHER" id="PTHR11533:SF21">
    <property type="entry name" value="AMINOPEPTIDASE"/>
    <property type="match status" value="1"/>
</dbReference>
<dbReference type="Gene3D" id="2.60.40.1730">
    <property type="entry name" value="tricorn interacting facor f3 domain"/>
    <property type="match status" value="1"/>
</dbReference>
<name>A0A7R8V0K0_HERIL</name>
<dbReference type="GO" id="GO:0006508">
    <property type="term" value="P:proteolysis"/>
    <property type="evidence" value="ECO:0007669"/>
    <property type="project" value="UniProtKB-KW"/>
</dbReference>
<evidence type="ECO:0000259" key="14">
    <source>
        <dbReference type="Pfam" id="PF17900"/>
    </source>
</evidence>
<organism evidence="15 16">
    <name type="scientific">Hermetia illucens</name>
    <name type="common">Black soldier fly</name>
    <dbReference type="NCBI Taxonomy" id="343691"/>
    <lineage>
        <taxon>Eukaryota</taxon>
        <taxon>Metazoa</taxon>
        <taxon>Ecdysozoa</taxon>
        <taxon>Arthropoda</taxon>
        <taxon>Hexapoda</taxon>
        <taxon>Insecta</taxon>
        <taxon>Pterygota</taxon>
        <taxon>Neoptera</taxon>
        <taxon>Endopterygota</taxon>
        <taxon>Diptera</taxon>
        <taxon>Brachycera</taxon>
        <taxon>Stratiomyomorpha</taxon>
        <taxon>Stratiomyidae</taxon>
        <taxon>Hermetiinae</taxon>
        <taxon>Hermetia</taxon>
    </lineage>
</organism>
<dbReference type="GO" id="GO:0042277">
    <property type="term" value="F:peptide binding"/>
    <property type="evidence" value="ECO:0007669"/>
    <property type="project" value="TreeGrafter"/>
</dbReference>
<protein>
    <recommendedName>
        <fullName evidence="17">Aminopeptidase</fullName>
    </recommendedName>
</protein>
<keyword evidence="11" id="KW-0732">Signal</keyword>
<dbReference type="GO" id="GO:0098552">
    <property type="term" value="C:side of membrane"/>
    <property type="evidence" value="ECO:0007669"/>
    <property type="project" value="UniProtKB-KW"/>
</dbReference>
<dbReference type="Gene3D" id="1.10.390.10">
    <property type="entry name" value="Neutral Protease Domain 2"/>
    <property type="match status" value="1"/>
</dbReference>
<comment type="cofactor">
    <cofactor evidence="1">
        <name>Zn(2+)</name>
        <dbReference type="ChEBI" id="CHEBI:29105"/>
    </cofactor>
</comment>
<feature type="domain" description="ERAP1-like C-terminal" evidence="13">
    <location>
        <begin position="537"/>
        <end position="796"/>
    </location>
</feature>
<gene>
    <name evidence="15" type="ORF">HERILL_LOCUS12506</name>
</gene>
<evidence type="ECO:0000256" key="11">
    <source>
        <dbReference type="SAM" id="SignalP"/>
    </source>
</evidence>
<dbReference type="SUPFAM" id="SSF55486">
    <property type="entry name" value="Metalloproteases ('zincins'), catalytic domain"/>
    <property type="match status" value="1"/>
</dbReference>
<evidence type="ECO:0000256" key="4">
    <source>
        <dbReference type="ARBA" id="ARBA00022622"/>
    </source>
</evidence>
<feature type="domain" description="Peptidase M1 membrane alanine aminopeptidase" evidence="12">
    <location>
        <begin position="244"/>
        <end position="432"/>
    </location>
</feature>
<dbReference type="Proteomes" id="UP000594454">
    <property type="component" value="Chromosome 5"/>
</dbReference>
<evidence type="ECO:0000256" key="10">
    <source>
        <dbReference type="ARBA" id="ARBA00023288"/>
    </source>
</evidence>
<evidence type="ECO:0000313" key="16">
    <source>
        <dbReference type="Proteomes" id="UP000594454"/>
    </source>
</evidence>
<evidence type="ECO:0000256" key="3">
    <source>
        <dbReference type="ARBA" id="ARBA00010136"/>
    </source>
</evidence>
<evidence type="ECO:0000313" key="15">
    <source>
        <dbReference type="EMBL" id="CAD7089991.1"/>
    </source>
</evidence>
<evidence type="ECO:0000259" key="13">
    <source>
        <dbReference type="Pfam" id="PF11838"/>
    </source>
</evidence>
<reference evidence="15 16" key="1">
    <citation type="submission" date="2020-11" db="EMBL/GenBank/DDBJ databases">
        <authorList>
            <person name="Wallbank WR R."/>
            <person name="Pardo Diaz C."/>
            <person name="Kozak K."/>
            <person name="Martin S."/>
            <person name="Jiggins C."/>
            <person name="Moest M."/>
            <person name="Warren A I."/>
            <person name="Generalovic N T."/>
            <person name="Byers J.R.P. K."/>
            <person name="Montejo-Kovacevich G."/>
            <person name="Yen C E."/>
        </authorList>
    </citation>
    <scope>NUCLEOTIDE SEQUENCE [LARGE SCALE GENOMIC DNA]</scope>
</reference>
<dbReference type="AlphaFoldDB" id="A0A7R8V0K0"/>
<evidence type="ECO:0000256" key="6">
    <source>
        <dbReference type="ARBA" id="ARBA00022723"/>
    </source>
</evidence>
<keyword evidence="4" id="KW-0472">Membrane</keyword>
<evidence type="ECO:0000256" key="9">
    <source>
        <dbReference type="ARBA" id="ARBA00023049"/>
    </source>
</evidence>
<evidence type="ECO:0008006" key="17">
    <source>
        <dbReference type="Google" id="ProtNLM"/>
    </source>
</evidence>
<comment type="similarity">
    <text evidence="3">Belongs to the peptidase M1 family.</text>
</comment>